<keyword evidence="2" id="KW-0472">Membrane</keyword>
<evidence type="ECO:0000256" key="3">
    <source>
        <dbReference type="SAM" id="SignalP"/>
    </source>
</evidence>
<feature type="transmembrane region" description="Helical" evidence="2">
    <location>
        <begin position="74"/>
        <end position="94"/>
    </location>
</feature>
<dbReference type="Proteomes" id="UP000236569">
    <property type="component" value="Unassembled WGS sequence"/>
</dbReference>
<organism evidence="4 5">
    <name type="scientific">Deinococcus aerius</name>
    <dbReference type="NCBI Taxonomy" id="200253"/>
    <lineage>
        <taxon>Bacteria</taxon>
        <taxon>Thermotogati</taxon>
        <taxon>Deinococcota</taxon>
        <taxon>Deinococci</taxon>
        <taxon>Deinococcales</taxon>
        <taxon>Deinococcaceae</taxon>
        <taxon>Deinococcus</taxon>
    </lineage>
</organism>
<sequence length="485" mass="50846">MRRLWCVLALLFTLGAPALAESDPGAGGLSPICQTMLERNAPAQGGSRVNLETFVPDPGCWLQASIKDINDVNLFTVTAAIAKFIVVASVLWALLTSVGRGTATPFLRALALGFVAFTAANAYTTKSGIGWVAADWAMGAWQTAYVGSARVGQAMLDQRILAKTKELDEKISNYVAISMDIQAIATQKALFGTKADPNTLETAYQEMQKTVGGGGNIKSPLPKSAYSAAYFLTLGIFSVFAILVYSSGMMVVISVLALPIVLALTTLGSRQFLQTVGVIWLSNVVSILIIPVFMGVLMTTMLTSPVQSLNANLQYNIEIGTQMLTEVKQRLDSCSGVLFVACRAVEGIGAVIDGFTQGLESAFMGVGVAIFAIIVAFSVAVSQLRRIPATVERILGGLGGGESSGVFTDFGKRPRERRPRAAADASTQKTPALAPPASGGPKVTVTQLPKGSGLPGSGVTVPNPKVILAQATTRPVRGALPPPKP</sequence>
<feature type="transmembrane region" description="Helical" evidence="2">
    <location>
        <begin position="225"/>
        <end position="245"/>
    </location>
</feature>
<feature type="transmembrane region" description="Helical" evidence="2">
    <location>
        <begin position="280"/>
        <end position="302"/>
    </location>
</feature>
<proteinExistence type="predicted"/>
<gene>
    <name evidence="4" type="ORF">DAERI_020350</name>
</gene>
<feature type="chain" id="PRO_5014430366" description="TrbL/VirB6 plasmid conjugal transfer protein" evidence="3">
    <location>
        <begin position="21"/>
        <end position="485"/>
    </location>
</feature>
<keyword evidence="2" id="KW-1133">Transmembrane helix</keyword>
<protein>
    <recommendedName>
        <fullName evidence="6">TrbL/VirB6 plasmid conjugal transfer protein</fullName>
    </recommendedName>
</protein>
<name>A0A2I9CSS4_9DEIO</name>
<evidence type="ECO:0000256" key="2">
    <source>
        <dbReference type="SAM" id="Phobius"/>
    </source>
</evidence>
<feature type="transmembrane region" description="Helical" evidence="2">
    <location>
        <begin position="362"/>
        <end position="381"/>
    </location>
</feature>
<dbReference type="OrthoDB" id="53917at2"/>
<evidence type="ECO:0000256" key="1">
    <source>
        <dbReference type="SAM" id="MobiDB-lite"/>
    </source>
</evidence>
<comment type="caution">
    <text evidence="4">The sequence shown here is derived from an EMBL/GenBank/DDBJ whole genome shotgun (WGS) entry which is preliminary data.</text>
</comment>
<feature type="signal peptide" evidence="3">
    <location>
        <begin position="1"/>
        <end position="20"/>
    </location>
</feature>
<keyword evidence="3" id="KW-0732">Signal</keyword>
<evidence type="ECO:0008006" key="6">
    <source>
        <dbReference type="Google" id="ProtNLM"/>
    </source>
</evidence>
<reference evidence="5" key="1">
    <citation type="submission" date="2018-01" db="EMBL/GenBank/DDBJ databases">
        <title>Draft Genome Sequence of the Radioresistant Bacterium Deinococcus aerius TR0125, Isolated from the Higher Atmosphere above Japan.</title>
        <authorList>
            <person name="Satoh K."/>
            <person name="Arai H."/>
            <person name="Sanzen T."/>
            <person name="Kawaguchi Y."/>
            <person name="Hayashi H."/>
            <person name="Yokobori S."/>
            <person name="Yamagishi A."/>
            <person name="Oono Y."/>
            <person name="Narumi I."/>
        </authorList>
    </citation>
    <scope>NUCLEOTIDE SEQUENCE [LARGE SCALE GENOMIC DNA]</scope>
    <source>
        <strain evidence="5">TR0125</strain>
    </source>
</reference>
<dbReference type="EMBL" id="BFAG01000002">
    <property type="protein sequence ID" value="GBF04753.1"/>
    <property type="molecule type" value="Genomic_DNA"/>
</dbReference>
<dbReference type="AlphaFoldDB" id="A0A2I9CSS4"/>
<feature type="transmembrane region" description="Helical" evidence="2">
    <location>
        <begin position="251"/>
        <end position="268"/>
    </location>
</feature>
<evidence type="ECO:0000313" key="5">
    <source>
        <dbReference type="Proteomes" id="UP000236569"/>
    </source>
</evidence>
<keyword evidence="2" id="KW-0812">Transmembrane</keyword>
<accession>A0A2I9CSS4</accession>
<evidence type="ECO:0000313" key="4">
    <source>
        <dbReference type="EMBL" id="GBF04753.1"/>
    </source>
</evidence>
<feature type="region of interest" description="Disordered" evidence="1">
    <location>
        <begin position="406"/>
        <end position="461"/>
    </location>
</feature>
<feature type="transmembrane region" description="Helical" evidence="2">
    <location>
        <begin position="106"/>
        <end position="123"/>
    </location>
</feature>
<dbReference type="RefSeq" id="WP_103128216.1">
    <property type="nucleotide sequence ID" value="NZ_BFAG01000002.1"/>
</dbReference>
<keyword evidence="5" id="KW-1185">Reference proteome</keyword>